<feature type="transmembrane region" description="Helical" evidence="5">
    <location>
        <begin position="144"/>
        <end position="167"/>
    </location>
</feature>
<evidence type="ECO:0000256" key="1">
    <source>
        <dbReference type="ARBA" id="ARBA00004141"/>
    </source>
</evidence>
<dbReference type="EMBL" id="PGVE01000091">
    <property type="protein sequence ID" value="PLS01540.1"/>
    <property type="molecule type" value="Genomic_DNA"/>
</dbReference>
<evidence type="ECO:0000256" key="2">
    <source>
        <dbReference type="ARBA" id="ARBA00022692"/>
    </source>
</evidence>
<proteinExistence type="predicted"/>
<dbReference type="OrthoDB" id="9811701at2"/>
<keyword evidence="4 5" id="KW-0472">Membrane</keyword>
<evidence type="ECO:0000256" key="4">
    <source>
        <dbReference type="ARBA" id="ARBA00023136"/>
    </source>
</evidence>
<feature type="transmembrane region" description="Helical" evidence="5">
    <location>
        <begin position="58"/>
        <end position="76"/>
    </location>
</feature>
<reference evidence="6 7" key="1">
    <citation type="submission" date="2017-11" db="EMBL/GenBank/DDBJ databases">
        <title>Comparitive Functional Genomics of Dry Heat Resistant strains isolated from the Viking Spacecraft.</title>
        <authorList>
            <person name="Seuylemezian A."/>
            <person name="Cooper K."/>
            <person name="Vaishampayan P."/>
        </authorList>
    </citation>
    <scope>NUCLEOTIDE SEQUENCE [LARGE SCALE GENOMIC DNA]</scope>
    <source>
        <strain evidence="6 7">V32-6</strain>
    </source>
</reference>
<dbReference type="Proteomes" id="UP000234950">
    <property type="component" value="Unassembled WGS sequence"/>
</dbReference>
<evidence type="ECO:0000256" key="5">
    <source>
        <dbReference type="SAM" id="Phobius"/>
    </source>
</evidence>
<name>A0A2N5H7R6_9BACI</name>
<dbReference type="PANTHER" id="PTHR30249">
    <property type="entry name" value="PUTATIVE SEROTONIN TRANSPORTER"/>
    <property type="match status" value="1"/>
</dbReference>
<dbReference type="PANTHER" id="PTHR30249:SF0">
    <property type="entry name" value="PLASTIDAL GLYCOLATE_GLYCERATE TRANSLOCATOR 1, CHLOROPLASTIC"/>
    <property type="match status" value="1"/>
</dbReference>
<dbReference type="Pfam" id="PF04172">
    <property type="entry name" value="LrgB"/>
    <property type="match status" value="1"/>
</dbReference>
<comment type="caution">
    <text evidence="6">The sequence shown here is derived from an EMBL/GenBank/DDBJ whole genome shotgun (WGS) entry which is preliminary data.</text>
</comment>
<keyword evidence="2 5" id="KW-0812">Transmembrane</keyword>
<feature type="transmembrane region" description="Helical" evidence="5">
    <location>
        <begin position="82"/>
        <end position="107"/>
    </location>
</feature>
<gene>
    <name evidence="6" type="ORF">CVD27_24400</name>
</gene>
<protein>
    <submittedName>
        <fullName evidence="6">LrgB family protein</fullName>
    </submittedName>
</protein>
<accession>A0A2N5H7R6</accession>
<dbReference type="InterPro" id="IPR007300">
    <property type="entry name" value="CidB/LrgB"/>
</dbReference>
<evidence type="ECO:0000313" key="7">
    <source>
        <dbReference type="Proteomes" id="UP000234950"/>
    </source>
</evidence>
<organism evidence="6 7">
    <name type="scientific">Neobacillus cucumis</name>
    <dbReference type="NCBI Taxonomy" id="1740721"/>
    <lineage>
        <taxon>Bacteria</taxon>
        <taxon>Bacillati</taxon>
        <taxon>Bacillota</taxon>
        <taxon>Bacilli</taxon>
        <taxon>Bacillales</taxon>
        <taxon>Bacillaceae</taxon>
        <taxon>Neobacillus</taxon>
    </lineage>
</organism>
<comment type="subcellular location">
    <subcellularLocation>
        <location evidence="1">Membrane</location>
        <topology evidence="1">Multi-pass membrane protein</topology>
    </subcellularLocation>
</comment>
<dbReference type="AlphaFoldDB" id="A0A2N5H7R6"/>
<dbReference type="GO" id="GO:0016020">
    <property type="term" value="C:membrane"/>
    <property type="evidence" value="ECO:0007669"/>
    <property type="project" value="UniProtKB-SubCell"/>
</dbReference>
<sequence length="225" mass="24028">MITLYSILLTVAVYLSARYFTKKYPSPLTSPVFLSTVIIIIILKISKISYPDYKQAKIIMTYLLGPATVSLAVPIYKNRDLFIKYIWAAVSGLFIGSISTIASALFIAKGLHLSKIYLLGMTVKSVTVPVATEIGGIIHGNISLIAAFVIITGMIGAMFGAKLLSWFKIDHPFARGLSIGTIAHGIGTAEAVKEGEIQGAVSGAAMGIAAVLTSIIVPYIINFIT</sequence>
<feature type="transmembrane region" description="Helical" evidence="5">
    <location>
        <begin position="200"/>
        <end position="221"/>
    </location>
</feature>
<evidence type="ECO:0000313" key="6">
    <source>
        <dbReference type="EMBL" id="PLS01540.1"/>
    </source>
</evidence>
<keyword evidence="3 5" id="KW-1133">Transmembrane helix</keyword>
<keyword evidence="7" id="KW-1185">Reference proteome</keyword>
<evidence type="ECO:0000256" key="3">
    <source>
        <dbReference type="ARBA" id="ARBA00022989"/>
    </source>
</evidence>
<feature type="transmembrane region" description="Helical" evidence="5">
    <location>
        <begin position="27"/>
        <end position="46"/>
    </location>
</feature>